<accession>A0A7T4UPD0</accession>
<dbReference type="Gene3D" id="1.20.81.30">
    <property type="entry name" value="Type II secretion system (T2SS), domain F"/>
    <property type="match status" value="2"/>
</dbReference>
<evidence type="ECO:0000256" key="3">
    <source>
        <dbReference type="ARBA" id="ARBA00022475"/>
    </source>
</evidence>
<dbReference type="PRINTS" id="PR00812">
    <property type="entry name" value="BCTERIALGSPF"/>
</dbReference>
<feature type="transmembrane region" description="Helical" evidence="8">
    <location>
        <begin position="222"/>
        <end position="241"/>
    </location>
</feature>
<feature type="domain" description="Type II secretion system protein GspF" evidence="9">
    <location>
        <begin position="69"/>
        <end position="192"/>
    </location>
</feature>
<evidence type="ECO:0000256" key="4">
    <source>
        <dbReference type="ARBA" id="ARBA00022519"/>
    </source>
</evidence>
<proteinExistence type="inferred from homology"/>
<name>A0A7T4UPD0_9GAMM</name>
<keyword evidence="6 8" id="KW-1133">Transmembrane helix</keyword>
<evidence type="ECO:0000256" key="5">
    <source>
        <dbReference type="ARBA" id="ARBA00022692"/>
    </source>
</evidence>
<gene>
    <name evidence="10" type="primary">gspF</name>
    <name evidence="10" type="ORF">I6N98_11005</name>
</gene>
<evidence type="ECO:0000256" key="1">
    <source>
        <dbReference type="ARBA" id="ARBA00004429"/>
    </source>
</evidence>
<dbReference type="InterPro" id="IPR003004">
    <property type="entry name" value="GspF/PilC"/>
</dbReference>
<dbReference type="PANTHER" id="PTHR30012">
    <property type="entry name" value="GENERAL SECRETION PATHWAY PROTEIN"/>
    <property type="match status" value="1"/>
</dbReference>
<dbReference type="InterPro" id="IPR042094">
    <property type="entry name" value="T2SS_GspF_sf"/>
</dbReference>
<dbReference type="NCBIfam" id="TIGR02120">
    <property type="entry name" value="GspF"/>
    <property type="match status" value="1"/>
</dbReference>
<dbReference type="RefSeq" id="WP_198568415.1">
    <property type="nucleotide sequence ID" value="NZ_CP066167.1"/>
</dbReference>
<keyword evidence="7 8" id="KW-0472">Membrane</keyword>
<keyword evidence="5 8" id="KW-0812">Transmembrane</keyword>
<dbReference type="AlphaFoldDB" id="A0A7T4UPD0"/>
<organism evidence="10 11">
    <name type="scientific">Spongiibacter nanhainus</name>
    <dbReference type="NCBI Taxonomy" id="2794344"/>
    <lineage>
        <taxon>Bacteria</taxon>
        <taxon>Pseudomonadati</taxon>
        <taxon>Pseudomonadota</taxon>
        <taxon>Gammaproteobacteria</taxon>
        <taxon>Cellvibrionales</taxon>
        <taxon>Spongiibacteraceae</taxon>
        <taxon>Spongiibacter</taxon>
    </lineage>
</organism>
<evidence type="ECO:0000313" key="10">
    <source>
        <dbReference type="EMBL" id="QQD16913.1"/>
    </source>
</evidence>
<feature type="domain" description="Type II secretion system protein GspF" evidence="9">
    <location>
        <begin position="273"/>
        <end position="394"/>
    </location>
</feature>
<dbReference type="FunFam" id="1.20.81.30:FF:000001">
    <property type="entry name" value="Type II secretion system protein F"/>
    <property type="match status" value="2"/>
</dbReference>
<comment type="similarity">
    <text evidence="2">Belongs to the GSP F family.</text>
</comment>
<feature type="transmembrane region" description="Helical" evidence="8">
    <location>
        <begin position="168"/>
        <end position="191"/>
    </location>
</feature>
<evidence type="ECO:0000256" key="2">
    <source>
        <dbReference type="ARBA" id="ARBA00005745"/>
    </source>
</evidence>
<comment type="subcellular location">
    <subcellularLocation>
        <location evidence="1">Cell inner membrane</location>
        <topology evidence="1">Multi-pass membrane protein</topology>
    </subcellularLocation>
</comment>
<dbReference type="GO" id="GO:0015628">
    <property type="term" value="P:protein secretion by the type II secretion system"/>
    <property type="evidence" value="ECO:0007669"/>
    <property type="project" value="InterPro"/>
</dbReference>
<dbReference type="Pfam" id="PF00482">
    <property type="entry name" value="T2SSF"/>
    <property type="match status" value="2"/>
</dbReference>
<reference evidence="10 11" key="1">
    <citation type="submission" date="2020-12" db="EMBL/GenBank/DDBJ databases">
        <authorList>
            <person name="Shan Y."/>
        </authorList>
    </citation>
    <scope>NUCLEOTIDE SEQUENCE [LARGE SCALE GENOMIC DNA]</scope>
    <source>
        <strain evidence="11">csc3.9</strain>
    </source>
</reference>
<dbReference type="EMBL" id="CP066167">
    <property type="protein sequence ID" value="QQD16913.1"/>
    <property type="molecule type" value="Genomic_DNA"/>
</dbReference>
<evidence type="ECO:0000256" key="7">
    <source>
        <dbReference type="ARBA" id="ARBA00023136"/>
    </source>
</evidence>
<dbReference type="Proteomes" id="UP000596063">
    <property type="component" value="Chromosome"/>
</dbReference>
<sequence length="404" mass="44932">MPAFEYRALDRSGATKRGIIEADSGRLARQKLRDDQLFPVEVKQTREKRGGGAGSLLKGRVGIADLALFVRHLATLIQSGIPVEESLAATAKHTRHNQLKRIILDLRSRVLEGHSLADGLNDHPSTFNPVFRALVSSGEKSGDLALVLNQLAEYTEDSQKLRGVIVQAALYPIVLCVVAIAVIAALMTYVVPKVTAQFEHYDQALPLLTRILITLSDGLAAHWYWLVVGMVAIFAAIKWWLRDPDRKLKAHRWILKLPLWGQLMLELDAARMLRTLAILLSSGVPFLETLKVSCDTLSNEHLKKSMTRVREEVREGKSFSRCLQDEAELPPLAVYMIASGESSGELEEMVSRASVNLERELQARVQMFVSLFEPLLIVVLGLVVLSIVLAILLPILQLNNLTQF</sequence>
<keyword evidence="3" id="KW-1003">Cell membrane</keyword>
<keyword evidence="11" id="KW-1185">Reference proteome</keyword>
<dbReference type="GO" id="GO:0005886">
    <property type="term" value="C:plasma membrane"/>
    <property type="evidence" value="ECO:0007669"/>
    <property type="project" value="UniProtKB-SubCell"/>
</dbReference>
<dbReference type="PANTHER" id="PTHR30012:SF0">
    <property type="entry name" value="TYPE II SECRETION SYSTEM PROTEIN F-RELATED"/>
    <property type="match status" value="1"/>
</dbReference>
<protein>
    <submittedName>
        <fullName evidence="10">Type II secretion system inner membrane protein GspF</fullName>
    </submittedName>
</protein>
<evidence type="ECO:0000259" key="9">
    <source>
        <dbReference type="Pfam" id="PF00482"/>
    </source>
</evidence>
<evidence type="ECO:0000313" key="11">
    <source>
        <dbReference type="Proteomes" id="UP000596063"/>
    </source>
</evidence>
<keyword evidence="4" id="KW-0997">Cell inner membrane</keyword>
<evidence type="ECO:0000256" key="6">
    <source>
        <dbReference type="ARBA" id="ARBA00022989"/>
    </source>
</evidence>
<dbReference type="InterPro" id="IPR018076">
    <property type="entry name" value="T2SS_GspF_dom"/>
</dbReference>
<dbReference type="GO" id="GO:0015627">
    <property type="term" value="C:type II protein secretion system complex"/>
    <property type="evidence" value="ECO:0007669"/>
    <property type="project" value="InterPro"/>
</dbReference>
<feature type="transmembrane region" description="Helical" evidence="8">
    <location>
        <begin position="374"/>
        <end position="396"/>
    </location>
</feature>
<dbReference type="InterPro" id="IPR011850">
    <property type="entry name" value="T2SS_GspF"/>
</dbReference>
<evidence type="ECO:0000256" key="8">
    <source>
        <dbReference type="SAM" id="Phobius"/>
    </source>
</evidence>
<dbReference type="KEGG" id="snan:I6N98_11005"/>